<protein>
    <submittedName>
        <fullName evidence="1">Uncharacterized protein</fullName>
    </submittedName>
</protein>
<name>A0AAQ4FLL7_AMBAM</name>
<accession>A0AAQ4FLL7</accession>
<evidence type="ECO:0000313" key="2">
    <source>
        <dbReference type="Proteomes" id="UP001321473"/>
    </source>
</evidence>
<sequence>MSQALAPDGNKALVLLSEGIPQPPYFCPNVVVTFNSGGRDAPTQVRVQHKNLLVFNATEGILQPPYFGPDVVVTVNFGGRDSPTLVRGAHKFFLQPPHFDLNVTLKMSFGNRGALVLLGVAHKFFFVFNASNAEGRKCTPCVPSRDYI</sequence>
<dbReference type="EMBL" id="JARKHS020001163">
    <property type="protein sequence ID" value="KAK8788080.1"/>
    <property type="molecule type" value="Genomic_DNA"/>
</dbReference>
<comment type="caution">
    <text evidence="1">The sequence shown here is derived from an EMBL/GenBank/DDBJ whole genome shotgun (WGS) entry which is preliminary data.</text>
</comment>
<reference evidence="1 2" key="1">
    <citation type="journal article" date="2023" name="Arcadia Sci">
        <title>De novo assembly of a long-read Amblyomma americanum tick genome.</title>
        <authorList>
            <person name="Chou S."/>
            <person name="Poskanzer K.E."/>
            <person name="Rollins M."/>
            <person name="Thuy-Boun P.S."/>
        </authorList>
    </citation>
    <scope>NUCLEOTIDE SEQUENCE [LARGE SCALE GENOMIC DNA]</scope>
    <source>
        <strain evidence="1">F_SG_1</strain>
        <tissue evidence="1">Salivary glands</tissue>
    </source>
</reference>
<proteinExistence type="predicted"/>
<organism evidence="1 2">
    <name type="scientific">Amblyomma americanum</name>
    <name type="common">Lone star tick</name>
    <dbReference type="NCBI Taxonomy" id="6943"/>
    <lineage>
        <taxon>Eukaryota</taxon>
        <taxon>Metazoa</taxon>
        <taxon>Ecdysozoa</taxon>
        <taxon>Arthropoda</taxon>
        <taxon>Chelicerata</taxon>
        <taxon>Arachnida</taxon>
        <taxon>Acari</taxon>
        <taxon>Parasitiformes</taxon>
        <taxon>Ixodida</taxon>
        <taxon>Ixodoidea</taxon>
        <taxon>Ixodidae</taxon>
        <taxon>Amblyomminae</taxon>
        <taxon>Amblyomma</taxon>
    </lineage>
</organism>
<dbReference type="AlphaFoldDB" id="A0AAQ4FLL7"/>
<gene>
    <name evidence="1" type="ORF">V5799_022144</name>
</gene>
<keyword evidence="2" id="KW-1185">Reference proteome</keyword>
<evidence type="ECO:0000313" key="1">
    <source>
        <dbReference type="EMBL" id="KAK8788080.1"/>
    </source>
</evidence>
<dbReference type="Proteomes" id="UP001321473">
    <property type="component" value="Unassembled WGS sequence"/>
</dbReference>